<dbReference type="PANTHER" id="PTHR46847:SF1">
    <property type="entry name" value="D-ALLOSE-BINDING PERIPLASMIC PROTEIN-RELATED"/>
    <property type="match status" value="1"/>
</dbReference>
<dbReference type="InterPro" id="IPR025997">
    <property type="entry name" value="SBP_2_dom"/>
</dbReference>
<dbReference type="Pfam" id="PF13407">
    <property type="entry name" value="Peripla_BP_4"/>
    <property type="match status" value="1"/>
</dbReference>
<dbReference type="Proteomes" id="UP001057702">
    <property type="component" value="Unassembled WGS sequence"/>
</dbReference>
<name>A0ABT1Q482_9ACTN</name>
<keyword evidence="7" id="KW-1185">Reference proteome</keyword>
<organism evidence="6 7">
    <name type="scientific">Streptomyces humicola</name>
    <dbReference type="NCBI Taxonomy" id="2953240"/>
    <lineage>
        <taxon>Bacteria</taxon>
        <taxon>Bacillati</taxon>
        <taxon>Actinomycetota</taxon>
        <taxon>Actinomycetes</taxon>
        <taxon>Kitasatosporales</taxon>
        <taxon>Streptomycetaceae</taxon>
        <taxon>Streptomyces</taxon>
    </lineage>
</organism>
<protein>
    <submittedName>
        <fullName evidence="6">Sugar ABC transporter substrate-binding protein</fullName>
    </submittedName>
</protein>
<feature type="chain" id="PRO_5046270404" evidence="4">
    <location>
        <begin position="23"/>
        <end position="353"/>
    </location>
</feature>
<evidence type="ECO:0000256" key="2">
    <source>
        <dbReference type="ARBA" id="ARBA00007639"/>
    </source>
</evidence>
<evidence type="ECO:0000259" key="5">
    <source>
        <dbReference type="Pfam" id="PF13407"/>
    </source>
</evidence>
<sequence length="353" mass="36904">MGRAMRAVLAMAAATATLAAVAGCGTTADTAAGGSGGSKGSGMVGVDLPLLTSPFWQAYNSYIPTMARSQSVSILPTVNSNNDTAQQITDINNLLNQGVKGLAIAPIDSSAIVAALDQAQRKGVPVVAVDVAPDKGKVAMIVRANNVSYGLQACDYLGRTVKSGKVVQIQGDLASVNGRDRSQAFDSCMKSKYPGIKVLEVPAAWQSDVAASKLDTLLNANPDIKGIYMQAGGVYLAPTLQTLRSKGLLKPVGTPGHITIVSNDGIPQEYQAIRDGQIDATVSQPADLYAKYAMYYIKAAMEGKTFQPGPTDHGSTIVRLPNGMLEDQLPAPLVTKANVNDPNLWGNQLKSSQ</sequence>
<evidence type="ECO:0000256" key="3">
    <source>
        <dbReference type="ARBA" id="ARBA00022729"/>
    </source>
</evidence>
<comment type="subcellular location">
    <subcellularLocation>
        <location evidence="1">Cell envelope</location>
    </subcellularLocation>
</comment>
<accession>A0ABT1Q482</accession>
<feature type="signal peptide" evidence="4">
    <location>
        <begin position="1"/>
        <end position="22"/>
    </location>
</feature>
<dbReference type="PROSITE" id="PS51257">
    <property type="entry name" value="PROKAR_LIPOPROTEIN"/>
    <property type="match status" value="1"/>
</dbReference>
<dbReference type="EMBL" id="JANFNG010000030">
    <property type="protein sequence ID" value="MCQ4084145.1"/>
    <property type="molecule type" value="Genomic_DNA"/>
</dbReference>
<evidence type="ECO:0000313" key="6">
    <source>
        <dbReference type="EMBL" id="MCQ4084145.1"/>
    </source>
</evidence>
<feature type="domain" description="Periplasmic binding protein" evidence="5">
    <location>
        <begin position="45"/>
        <end position="304"/>
    </location>
</feature>
<dbReference type="CDD" id="cd01536">
    <property type="entry name" value="PBP1_ABC_sugar_binding-like"/>
    <property type="match status" value="1"/>
</dbReference>
<reference evidence="6" key="1">
    <citation type="submission" date="2022-06" db="EMBL/GenBank/DDBJ databases">
        <title>Draft genome sequence of Streptomyces sp. RB6PN25 isolated from peat swamp forest in Thailand.</title>
        <authorList>
            <person name="Duangmal K."/>
            <person name="Klaysubun C."/>
        </authorList>
    </citation>
    <scope>NUCLEOTIDE SEQUENCE</scope>
    <source>
        <strain evidence="6">RB6PN25</strain>
    </source>
</reference>
<comment type="caution">
    <text evidence="6">The sequence shown here is derived from an EMBL/GenBank/DDBJ whole genome shotgun (WGS) entry which is preliminary data.</text>
</comment>
<proteinExistence type="inferred from homology"/>
<evidence type="ECO:0000256" key="1">
    <source>
        <dbReference type="ARBA" id="ARBA00004196"/>
    </source>
</evidence>
<keyword evidence="3 4" id="KW-0732">Signal</keyword>
<evidence type="ECO:0000313" key="7">
    <source>
        <dbReference type="Proteomes" id="UP001057702"/>
    </source>
</evidence>
<dbReference type="PANTHER" id="PTHR46847">
    <property type="entry name" value="D-ALLOSE-BINDING PERIPLASMIC PROTEIN-RELATED"/>
    <property type="match status" value="1"/>
</dbReference>
<dbReference type="InterPro" id="IPR028082">
    <property type="entry name" value="Peripla_BP_I"/>
</dbReference>
<comment type="similarity">
    <text evidence="2">Belongs to the bacterial solute-binding protein 2 family.</text>
</comment>
<dbReference type="SUPFAM" id="SSF53822">
    <property type="entry name" value="Periplasmic binding protein-like I"/>
    <property type="match status" value="1"/>
</dbReference>
<evidence type="ECO:0000256" key="4">
    <source>
        <dbReference type="SAM" id="SignalP"/>
    </source>
</evidence>
<gene>
    <name evidence="6" type="ORF">NGB36_27115</name>
</gene>
<dbReference type="Gene3D" id="3.40.50.2300">
    <property type="match status" value="2"/>
</dbReference>